<feature type="region of interest" description="Disordered" evidence="1">
    <location>
        <begin position="1"/>
        <end position="67"/>
    </location>
</feature>
<dbReference type="AlphaFoldDB" id="A0A2A2JGA6"/>
<evidence type="ECO:0008006" key="4">
    <source>
        <dbReference type="Google" id="ProtNLM"/>
    </source>
</evidence>
<reference evidence="2 3" key="1">
    <citation type="journal article" date="2017" name="Curr. Biol.">
        <title>Genome architecture and evolution of a unichromosomal asexual nematode.</title>
        <authorList>
            <person name="Fradin H."/>
            <person name="Zegar C."/>
            <person name="Gutwein M."/>
            <person name="Lucas J."/>
            <person name="Kovtun M."/>
            <person name="Corcoran D."/>
            <person name="Baugh L.R."/>
            <person name="Kiontke K."/>
            <person name="Gunsalus K."/>
            <person name="Fitch D.H."/>
            <person name="Piano F."/>
        </authorList>
    </citation>
    <scope>NUCLEOTIDE SEQUENCE [LARGE SCALE GENOMIC DNA]</scope>
    <source>
        <strain evidence="2">PF1309</strain>
    </source>
</reference>
<comment type="caution">
    <text evidence="2">The sequence shown here is derived from an EMBL/GenBank/DDBJ whole genome shotgun (WGS) entry which is preliminary data.</text>
</comment>
<dbReference type="PANTHER" id="PTHR31551">
    <property type="entry name" value="PRE-MRNA-SPLICING FACTOR CWF18"/>
    <property type="match status" value="1"/>
</dbReference>
<dbReference type="STRING" id="2018661.A0A2A2JGA6"/>
<evidence type="ECO:0000313" key="2">
    <source>
        <dbReference type="EMBL" id="PAV60740.1"/>
    </source>
</evidence>
<dbReference type="PANTHER" id="PTHR31551:SF1">
    <property type="entry name" value="COILED-COIL DOMAIN-CONTAINING PROTEIN 12"/>
    <property type="match status" value="1"/>
</dbReference>
<dbReference type="GO" id="GO:0071014">
    <property type="term" value="C:post-mRNA release spliceosomal complex"/>
    <property type="evidence" value="ECO:0007669"/>
    <property type="project" value="TreeGrafter"/>
</dbReference>
<protein>
    <recommendedName>
        <fullName evidence="4">Cwf18 pre-mRNA splicing factor</fullName>
    </recommendedName>
</protein>
<name>A0A2A2JGA6_9BILA</name>
<organism evidence="2 3">
    <name type="scientific">Diploscapter pachys</name>
    <dbReference type="NCBI Taxonomy" id="2018661"/>
    <lineage>
        <taxon>Eukaryota</taxon>
        <taxon>Metazoa</taxon>
        <taxon>Ecdysozoa</taxon>
        <taxon>Nematoda</taxon>
        <taxon>Chromadorea</taxon>
        <taxon>Rhabditida</taxon>
        <taxon>Rhabditina</taxon>
        <taxon>Rhabditomorpha</taxon>
        <taxon>Rhabditoidea</taxon>
        <taxon>Rhabditidae</taxon>
        <taxon>Diploscapter</taxon>
    </lineage>
</organism>
<dbReference type="OrthoDB" id="10261348at2759"/>
<dbReference type="GO" id="GO:0005684">
    <property type="term" value="C:U2-type spliceosomal complex"/>
    <property type="evidence" value="ECO:0007669"/>
    <property type="project" value="TreeGrafter"/>
</dbReference>
<evidence type="ECO:0000313" key="3">
    <source>
        <dbReference type="Proteomes" id="UP000218231"/>
    </source>
</evidence>
<proteinExistence type="predicted"/>
<accession>A0A2A2JGA6</accession>
<gene>
    <name evidence="2" type="ORF">WR25_25410</name>
</gene>
<sequence>MTDPNHSSDEEEKESEQTNESKMEDAAKARKRRLLEMKSKLHGIEMKEEDYKEDAEATKKSRTEEKEFRNYQPISDKVAKFEGGLRQLDMVEQEISEHLRDAEDMRPIESVDLTTLAPKKIDWDLKRDIEEKMQKLERRTQRAIASIIRERLAEGKQDLASAVNSGAVQ</sequence>
<feature type="compositionally biased region" description="Basic and acidic residues" evidence="1">
    <location>
        <begin position="15"/>
        <end position="67"/>
    </location>
</feature>
<dbReference type="Pfam" id="PF08315">
    <property type="entry name" value="cwf18"/>
    <property type="match status" value="1"/>
</dbReference>
<keyword evidence="3" id="KW-1185">Reference proteome</keyword>
<dbReference type="InterPro" id="IPR013169">
    <property type="entry name" value="mRNA_splic_Cwf18-like"/>
</dbReference>
<dbReference type="Proteomes" id="UP000218231">
    <property type="component" value="Unassembled WGS sequence"/>
</dbReference>
<evidence type="ECO:0000256" key="1">
    <source>
        <dbReference type="SAM" id="MobiDB-lite"/>
    </source>
</evidence>
<dbReference type="EMBL" id="LIAE01010453">
    <property type="protein sequence ID" value="PAV60740.1"/>
    <property type="molecule type" value="Genomic_DNA"/>
</dbReference>